<dbReference type="EMBL" id="HACG01053354">
    <property type="protein sequence ID" value="CEL00225.1"/>
    <property type="molecule type" value="Transcribed_RNA"/>
</dbReference>
<protein>
    <submittedName>
        <fullName evidence="2">Uncharacterized protein</fullName>
    </submittedName>
</protein>
<dbReference type="GO" id="GO:0005850">
    <property type="term" value="C:eukaryotic translation initiation factor 2 complex"/>
    <property type="evidence" value="ECO:0007669"/>
    <property type="project" value="TreeGrafter"/>
</dbReference>
<dbReference type="GO" id="GO:0033290">
    <property type="term" value="C:eukaryotic 48S preinitiation complex"/>
    <property type="evidence" value="ECO:0007669"/>
    <property type="project" value="TreeGrafter"/>
</dbReference>
<dbReference type="InterPro" id="IPR011488">
    <property type="entry name" value="TIF_2_asu"/>
</dbReference>
<reference evidence="2" key="1">
    <citation type="submission" date="2014-12" db="EMBL/GenBank/DDBJ databases">
        <title>Insight into the proteome of Arion vulgaris.</title>
        <authorList>
            <person name="Aradska J."/>
            <person name="Bulat T."/>
            <person name="Smidak R."/>
            <person name="Sarate P."/>
            <person name="Gangsoo J."/>
            <person name="Sialana F."/>
            <person name="Bilban M."/>
            <person name="Lubec G."/>
        </authorList>
    </citation>
    <scope>NUCLEOTIDE SEQUENCE</scope>
    <source>
        <tissue evidence="2">Skin</tissue>
    </source>
</reference>
<dbReference type="GO" id="GO:0003723">
    <property type="term" value="F:RNA binding"/>
    <property type="evidence" value="ECO:0007669"/>
    <property type="project" value="InterPro"/>
</dbReference>
<sequence>EVSCFSYEGVEAVKSALMAGKQYSDDEFTIKINLIAAPGFVVACQTLDKDQGLLRVNECLDAIKAAIEKKGGTFRMVLAPKFVTEGEEEIRNKLEKIDLS</sequence>
<dbReference type="InterPro" id="IPR024055">
    <property type="entry name" value="TIF2_asu_C"/>
</dbReference>
<accession>A0A0B7C703</accession>
<feature type="non-terminal residue" evidence="2">
    <location>
        <position position="100"/>
    </location>
</feature>
<dbReference type="SUPFAM" id="SSF110993">
    <property type="entry name" value="eIF-2-alpha, C-terminal domain"/>
    <property type="match status" value="1"/>
</dbReference>
<dbReference type="AlphaFoldDB" id="A0A0B7C703"/>
<proteinExistence type="predicted"/>
<dbReference type="Gene3D" id="3.30.70.1130">
    <property type="entry name" value="EIF_2_alpha"/>
    <property type="match status" value="1"/>
</dbReference>
<dbReference type="PANTHER" id="PTHR10602">
    <property type="entry name" value="EUKARYOTIC TRANSLATION INITIATION FACTOR 2 SUBUNIT 1"/>
    <property type="match status" value="1"/>
</dbReference>
<feature type="non-terminal residue" evidence="2">
    <location>
        <position position="1"/>
    </location>
</feature>
<name>A0A0B7C703_9EUPU</name>
<organism evidence="2">
    <name type="scientific">Arion vulgaris</name>
    <dbReference type="NCBI Taxonomy" id="1028688"/>
    <lineage>
        <taxon>Eukaryota</taxon>
        <taxon>Metazoa</taxon>
        <taxon>Spiralia</taxon>
        <taxon>Lophotrochozoa</taxon>
        <taxon>Mollusca</taxon>
        <taxon>Gastropoda</taxon>
        <taxon>Heterobranchia</taxon>
        <taxon>Euthyneura</taxon>
        <taxon>Panpulmonata</taxon>
        <taxon>Eupulmonata</taxon>
        <taxon>Stylommatophora</taxon>
        <taxon>Helicina</taxon>
        <taxon>Arionoidea</taxon>
        <taxon>Arionidae</taxon>
        <taxon>Arion</taxon>
    </lineage>
</organism>
<dbReference type="GO" id="GO:0003743">
    <property type="term" value="F:translation initiation factor activity"/>
    <property type="evidence" value="ECO:0007669"/>
    <property type="project" value="InterPro"/>
</dbReference>
<evidence type="ECO:0000256" key="1">
    <source>
        <dbReference type="ARBA" id="ARBA00022917"/>
    </source>
</evidence>
<gene>
    <name evidence="2" type="primary">ORF223163</name>
</gene>
<dbReference type="GO" id="GO:0043022">
    <property type="term" value="F:ribosome binding"/>
    <property type="evidence" value="ECO:0007669"/>
    <property type="project" value="TreeGrafter"/>
</dbReference>
<keyword evidence="1" id="KW-0648">Protein biosynthesis</keyword>
<dbReference type="PANTHER" id="PTHR10602:SF0">
    <property type="entry name" value="EUKARYOTIC TRANSLATION INITIATION FACTOR 2 SUBUNIT 1"/>
    <property type="match status" value="1"/>
</dbReference>
<evidence type="ECO:0000313" key="2">
    <source>
        <dbReference type="EMBL" id="CEL00225.1"/>
    </source>
</evidence>
<dbReference type="Pfam" id="PF07541">
    <property type="entry name" value="EIF_2_alpha"/>
    <property type="match status" value="1"/>
</dbReference>